<gene>
    <name evidence="1" type="ORF">DERF_014996</name>
</gene>
<protein>
    <submittedName>
        <fullName evidence="1">Uncharacterized protein</fullName>
    </submittedName>
</protein>
<proteinExistence type="predicted"/>
<evidence type="ECO:0000313" key="2">
    <source>
        <dbReference type="Proteomes" id="UP000790347"/>
    </source>
</evidence>
<sequence>MTLTNERYSTHTHSLISSIHQYNRKKCNFSLHKKKSFNLVDTLKQIKQNYIHSMNNEIIEKTKIYIQEQGHHLIENHTTILTAIIIKKHTHMHTPHCYSGSSSSCNDAALMWFNDKLNFNCKFFFQLNFKCHCFVLPLCRYCCCFCCCCCCYTYVYV</sequence>
<keyword evidence="2" id="KW-1185">Reference proteome</keyword>
<dbReference type="Proteomes" id="UP000790347">
    <property type="component" value="Unassembled WGS sequence"/>
</dbReference>
<organism evidence="1 2">
    <name type="scientific">Dermatophagoides farinae</name>
    <name type="common">American house dust mite</name>
    <dbReference type="NCBI Taxonomy" id="6954"/>
    <lineage>
        <taxon>Eukaryota</taxon>
        <taxon>Metazoa</taxon>
        <taxon>Ecdysozoa</taxon>
        <taxon>Arthropoda</taxon>
        <taxon>Chelicerata</taxon>
        <taxon>Arachnida</taxon>
        <taxon>Acari</taxon>
        <taxon>Acariformes</taxon>
        <taxon>Sarcoptiformes</taxon>
        <taxon>Astigmata</taxon>
        <taxon>Psoroptidia</taxon>
        <taxon>Analgoidea</taxon>
        <taxon>Pyroglyphidae</taxon>
        <taxon>Dermatophagoidinae</taxon>
        <taxon>Dermatophagoides</taxon>
    </lineage>
</organism>
<dbReference type="AlphaFoldDB" id="A0A922HQC8"/>
<comment type="caution">
    <text evidence="1">The sequence shown here is derived from an EMBL/GenBank/DDBJ whole genome shotgun (WGS) entry which is preliminary data.</text>
</comment>
<dbReference type="EMBL" id="ASGP02000008">
    <property type="protein sequence ID" value="KAH9494300.1"/>
    <property type="molecule type" value="Genomic_DNA"/>
</dbReference>
<reference evidence="1" key="2">
    <citation type="journal article" date="2022" name="Res Sq">
        <title>Comparative Genomics Reveals Insights into the Divergent Evolution of Astigmatic Mites and Household Pest Adaptations.</title>
        <authorList>
            <person name="Xiong Q."/>
            <person name="Wan A.T.-Y."/>
            <person name="Liu X.-Y."/>
            <person name="Fung C.S.-H."/>
            <person name="Xiao X."/>
            <person name="Malainual N."/>
            <person name="Hou J."/>
            <person name="Wang L."/>
            <person name="Wang M."/>
            <person name="Yang K."/>
            <person name="Cui Y."/>
            <person name="Leung E."/>
            <person name="Nong W."/>
            <person name="Shin S.-K."/>
            <person name="Au S."/>
            <person name="Jeong K.Y."/>
            <person name="Chew F.T."/>
            <person name="Hui J."/>
            <person name="Leung T.F."/>
            <person name="Tungtrongchitr A."/>
            <person name="Zhong N."/>
            <person name="Liu Z."/>
            <person name="Tsui S."/>
        </authorList>
    </citation>
    <scope>NUCLEOTIDE SEQUENCE</scope>
    <source>
        <strain evidence="1">Derf</strain>
        <tissue evidence="1">Whole organism</tissue>
    </source>
</reference>
<evidence type="ECO:0000313" key="1">
    <source>
        <dbReference type="EMBL" id="KAH9494300.1"/>
    </source>
</evidence>
<name>A0A922HQC8_DERFA</name>
<accession>A0A922HQC8</accession>
<reference evidence="1" key="1">
    <citation type="submission" date="2013-05" db="EMBL/GenBank/DDBJ databases">
        <authorList>
            <person name="Yim A.K.Y."/>
            <person name="Chan T.F."/>
            <person name="Ji K.M."/>
            <person name="Liu X.Y."/>
            <person name="Zhou J.W."/>
            <person name="Li R.Q."/>
            <person name="Yang K.Y."/>
            <person name="Li J."/>
            <person name="Li M."/>
            <person name="Law P.T.W."/>
            <person name="Wu Y.L."/>
            <person name="Cai Z.L."/>
            <person name="Qin H."/>
            <person name="Bao Y."/>
            <person name="Leung R.K.K."/>
            <person name="Ng P.K.S."/>
            <person name="Zou J."/>
            <person name="Zhong X.J."/>
            <person name="Ran P.X."/>
            <person name="Zhong N.S."/>
            <person name="Liu Z.G."/>
            <person name="Tsui S.K.W."/>
        </authorList>
    </citation>
    <scope>NUCLEOTIDE SEQUENCE</scope>
    <source>
        <strain evidence="1">Derf</strain>
        <tissue evidence="1">Whole organism</tissue>
    </source>
</reference>